<dbReference type="Proteomes" id="UP000682733">
    <property type="component" value="Unassembled WGS sequence"/>
</dbReference>
<dbReference type="EMBL" id="CAJOBA010000644">
    <property type="protein sequence ID" value="CAF3546999.1"/>
    <property type="molecule type" value="Genomic_DNA"/>
</dbReference>
<dbReference type="PANTHER" id="PTHR10259:SF11">
    <property type="entry name" value="THIOPURINE S-METHYLTRANSFERASE"/>
    <property type="match status" value="1"/>
</dbReference>
<proteinExistence type="inferred from homology"/>
<dbReference type="Proteomes" id="UP000663829">
    <property type="component" value="Unassembled WGS sequence"/>
</dbReference>
<evidence type="ECO:0000313" key="13">
    <source>
        <dbReference type="Proteomes" id="UP000663829"/>
    </source>
</evidence>
<evidence type="ECO:0000256" key="1">
    <source>
        <dbReference type="ARBA" id="ARBA00000903"/>
    </source>
</evidence>
<dbReference type="Proteomes" id="UP000677228">
    <property type="component" value="Unassembled WGS sequence"/>
</dbReference>
<protein>
    <recommendedName>
        <fullName evidence="4">thiopurine S-methyltransferase</fullName>
        <ecNumber evidence="4">2.1.1.67</ecNumber>
    </recommendedName>
</protein>
<dbReference type="EMBL" id="CAJOBC010001184">
    <property type="protein sequence ID" value="CAF3661971.1"/>
    <property type="molecule type" value="Genomic_DNA"/>
</dbReference>
<dbReference type="InterPro" id="IPR008854">
    <property type="entry name" value="TPMT"/>
</dbReference>
<dbReference type="EC" id="2.1.1.67" evidence="4"/>
<comment type="catalytic activity">
    <reaction evidence="1">
        <text>S-adenosyl-L-methionine + a thiopurine = S-adenosyl-L-homocysteine + a thiopurine S-methylether.</text>
        <dbReference type="EC" id="2.1.1.67"/>
    </reaction>
</comment>
<keyword evidence="7" id="KW-0808">Transferase</keyword>
<evidence type="ECO:0000313" key="11">
    <source>
        <dbReference type="EMBL" id="CAF3546999.1"/>
    </source>
</evidence>
<dbReference type="PIRSF" id="PIRSF023956">
    <property type="entry name" value="Thiopurine_S-methyltransferase"/>
    <property type="match status" value="1"/>
</dbReference>
<reference evidence="10" key="1">
    <citation type="submission" date="2021-02" db="EMBL/GenBank/DDBJ databases">
        <authorList>
            <person name="Nowell W R."/>
        </authorList>
    </citation>
    <scope>NUCLEOTIDE SEQUENCE</scope>
</reference>
<evidence type="ECO:0000313" key="12">
    <source>
        <dbReference type="EMBL" id="CAF3661971.1"/>
    </source>
</evidence>
<dbReference type="GO" id="GO:0008119">
    <property type="term" value="F:thiopurine S-methyltransferase activity"/>
    <property type="evidence" value="ECO:0007669"/>
    <property type="project" value="UniProtKB-EC"/>
</dbReference>
<evidence type="ECO:0000256" key="4">
    <source>
        <dbReference type="ARBA" id="ARBA00011905"/>
    </source>
</evidence>
<sequence length="230" mass="26749">MSAPAKEVPTVDINYWNKKWVDEQIAFHRSDIHELLKSNMDIVCSKENKMKFLFPLCGKTLDMKHMLDKGHEVFGIEGSKVGIEAFLSEHNLTYSITDDGNYKVYRANELPITFYHGDFFLFDRLLPEIDVIWDRGGLVAVNIADREKYRDVLIRLMTPTTKLFVVAMFYDDEEIVGPPMCLTDEQVQQLFAPKCTIKLITALDCTEDFSTRHKKPVKRMEERLHLIQLK</sequence>
<comment type="subcellular location">
    <subcellularLocation>
        <location evidence="2">Cytoplasm</location>
    </subcellularLocation>
</comment>
<evidence type="ECO:0000256" key="8">
    <source>
        <dbReference type="ARBA" id="ARBA00022691"/>
    </source>
</evidence>
<dbReference type="FunFam" id="3.40.50.150:FF:000101">
    <property type="entry name" value="Thiopurine S-methyltransferase"/>
    <property type="match status" value="1"/>
</dbReference>
<dbReference type="Pfam" id="PF05724">
    <property type="entry name" value="TPMT"/>
    <property type="match status" value="1"/>
</dbReference>
<dbReference type="GO" id="GO:0032259">
    <property type="term" value="P:methylation"/>
    <property type="evidence" value="ECO:0007669"/>
    <property type="project" value="UniProtKB-KW"/>
</dbReference>
<organism evidence="10 13">
    <name type="scientific">Didymodactylos carnosus</name>
    <dbReference type="NCBI Taxonomy" id="1234261"/>
    <lineage>
        <taxon>Eukaryota</taxon>
        <taxon>Metazoa</taxon>
        <taxon>Spiralia</taxon>
        <taxon>Gnathifera</taxon>
        <taxon>Rotifera</taxon>
        <taxon>Eurotatoria</taxon>
        <taxon>Bdelloidea</taxon>
        <taxon>Philodinida</taxon>
        <taxon>Philodinidae</taxon>
        <taxon>Didymodactylos</taxon>
    </lineage>
</organism>
<name>A0A813Y0S9_9BILA</name>
<dbReference type="SUPFAM" id="SSF53335">
    <property type="entry name" value="S-adenosyl-L-methionine-dependent methyltransferases"/>
    <property type="match status" value="1"/>
</dbReference>
<keyword evidence="6" id="KW-0489">Methyltransferase</keyword>
<dbReference type="PROSITE" id="PS51585">
    <property type="entry name" value="SAM_MT_TPMT"/>
    <property type="match status" value="1"/>
</dbReference>
<dbReference type="OrthoDB" id="276151at2759"/>
<dbReference type="InterPro" id="IPR029063">
    <property type="entry name" value="SAM-dependent_MTases_sf"/>
</dbReference>
<evidence type="ECO:0000256" key="2">
    <source>
        <dbReference type="ARBA" id="ARBA00004496"/>
    </source>
</evidence>
<dbReference type="EMBL" id="CAJNOK010000643">
    <property type="protein sequence ID" value="CAF0766556.1"/>
    <property type="molecule type" value="Genomic_DNA"/>
</dbReference>
<keyword evidence="13" id="KW-1185">Reference proteome</keyword>
<dbReference type="GO" id="GO:0005737">
    <property type="term" value="C:cytoplasm"/>
    <property type="evidence" value="ECO:0007669"/>
    <property type="project" value="UniProtKB-SubCell"/>
</dbReference>
<evidence type="ECO:0000256" key="7">
    <source>
        <dbReference type="ARBA" id="ARBA00022679"/>
    </source>
</evidence>
<comment type="caution">
    <text evidence="10">The sequence shown here is derived from an EMBL/GenBank/DDBJ whole genome shotgun (WGS) entry which is preliminary data.</text>
</comment>
<evidence type="ECO:0000313" key="9">
    <source>
        <dbReference type="EMBL" id="CAF0766556.1"/>
    </source>
</evidence>
<dbReference type="PANTHER" id="PTHR10259">
    <property type="entry name" value="THIOPURINE S-METHYLTRANSFERASE"/>
    <property type="match status" value="1"/>
</dbReference>
<comment type="similarity">
    <text evidence="3">Belongs to the class I-like SAM-binding methyltransferase superfamily. TPMT family.</text>
</comment>
<keyword evidence="8" id="KW-0949">S-adenosyl-L-methionine</keyword>
<keyword evidence="5" id="KW-0963">Cytoplasm</keyword>
<gene>
    <name evidence="10" type="ORF">GPM918_LOCUS7303</name>
    <name evidence="9" type="ORF">OVA965_LOCUS2848</name>
    <name evidence="12" type="ORF">SRO942_LOCUS7303</name>
    <name evidence="11" type="ORF">TMI583_LOCUS2851</name>
</gene>
<dbReference type="Proteomes" id="UP000681722">
    <property type="component" value="Unassembled WGS sequence"/>
</dbReference>
<dbReference type="Gene3D" id="3.40.50.150">
    <property type="entry name" value="Vaccinia Virus protein VP39"/>
    <property type="match status" value="1"/>
</dbReference>
<evidence type="ECO:0000313" key="10">
    <source>
        <dbReference type="EMBL" id="CAF0875041.1"/>
    </source>
</evidence>
<evidence type="ECO:0000256" key="6">
    <source>
        <dbReference type="ARBA" id="ARBA00022603"/>
    </source>
</evidence>
<dbReference type="EMBL" id="CAJNOQ010001184">
    <property type="protein sequence ID" value="CAF0875041.1"/>
    <property type="molecule type" value="Genomic_DNA"/>
</dbReference>
<dbReference type="AlphaFoldDB" id="A0A813Y0S9"/>
<evidence type="ECO:0000256" key="3">
    <source>
        <dbReference type="ARBA" id="ARBA00008145"/>
    </source>
</evidence>
<evidence type="ECO:0000256" key="5">
    <source>
        <dbReference type="ARBA" id="ARBA00022490"/>
    </source>
</evidence>
<dbReference type="InterPro" id="IPR025835">
    <property type="entry name" value="Thiopurine_S-MeTrfase"/>
</dbReference>
<accession>A0A813Y0S9</accession>